<feature type="domain" description="Hydroxymethylglutaryl-coenzyme A synthase C-terminal" evidence="1">
    <location>
        <begin position="115"/>
        <end position="144"/>
    </location>
</feature>
<name>A0AAD8NMJ5_TARER</name>
<sequence length="144" mass="16203">MNADGGHHHQGQYTQFNIYILKLFLHDDFYGNTMAGPNSASAKVNKDCLKSMDNYITPLSQTEKRYLSSTFLSCFFVFPHVVGCKLWLHASNQSDVSCSDPKSIGYMFIGPDALIALESKLWVSHMSHAYDFYDSDLASEYPAV</sequence>
<dbReference type="Gene3D" id="3.40.47.10">
    <property type="match status" value="1"/>
</dbReference>
<keyword evidence="3" id="KW-1185">Reference proteome</keyword>
<reference evidence="2" key="1">
    <citation type="journal article" date="2023" name="bioRxiv">
        <title>Improved chromosome-level genome assembly for marigold (Tagetes erecta).</title>
        <authorList>
            <person name="Jiang F."/>
            <person name="Yuan L."/>
            <person name="Wang S."/>
            <person name="Wang H."/>
            <person name="Xu D."/>
            <person name="Wang A."/>
            <person name="Fan W."/>
        </authorList>
    </citation>
    <scope>NUCLEOTIDE SEQUENCE</scope>
    <source>
        <strain evidence="2">WSJ</strain>
        <tissue evidence="2">Leaf</tissue>
    </source>
</reference>
<dbReference type="GO" id="GO:0006084">
    <property type="term" value="P:acetyl-CoA metabolic process"/>
    <property type="evidence" value="ECO:0007669"/>
    <property type="project" value="InterPro"/>
</dbReference>
<evidence type="ECO:0000259" key="1">
    <source>
        <dbReference type="Pfam" id="PF08540"/>
    </source>
</evidence>
<gene>
    <name evidence="2" type="ORF">QVD17_29908</name>
</gene>
<protein>
    <recommendedName>
        <fullName evidence="1">Hydroxymethylglutaryl-coenzyme A synthase C-terminal domain-containing protein</fullName>
    </recommendedName>
</protein>
<dbReference type="InterPro" id="IPR013746">
    <property type="entry name" value="HMG_CoA_synt_C_dom"/>
</dbReference>
<dbReference type="InterPro" id="IPR016039">
    <property type="entry name" value="Thiolase-like"/>
</dbReference>
<comment type="caution">
    <text evidence="2">The sequence shown here is derived from an EMBL/GenBank/DDBJ whole genome shotgun (WGS) entry which is preliminary data.</text>
</comment>
<dbReference type="GO" id="GO:0004421">
    <property type="term" value="F:hydroxymethylglutaryl-CoA synthase activity"/>
    <property type="evidence" value="ECO:0007669"/>
    <property type="project" value="InterPro"/>
</dbReference>
<dbReference type="GO" id="GO:0010142">
    <property type="term" value="P:farnesyl diphosphate biosynthetic process, mevalonate pathway"/>
    <property type="evidence" value="ECO:0007669"/>
    <property type="project" value="InterPro"/>
</dbReference>
<dbReference type="AlphaFoldDB" id="A0AAD8NMJ5"/>
<proteinExistence type="predicted"/>
<organism evidence="2 3">
    <name type="scientific">Tagetes erecta</name>
    <name type="common">African marigold</name>
    <dbReference type="NCBI Taxonomy" id="13708"/>
    <lineage>
        <taxon>Eukaryota</taxon>
        <taxon>Viridiplantae</taxon>
        <taxon>Streptophyta</taxon>
        <taxon>Embryophyta</taxon>
        <taxon>Tracheophyta</taxon>
        <taxon>Spermatophyta</taxon>
        <taxon>Magnoliopsida</taxon>
        <taxon>eudicotyledons</taxon>
        <taxon>Gunneridae</taxon>
        <taxon>Pentapetalae</taxon>
        <taxon>asterids</taxon>
        <taxon>campanulids</taxon>
        <taxon>Asterales</taxon>
        <taxon>Asteraceae</taxon>
        <taxon>Asteroideae</taxon>
        <taxon>Heliantheae alliance</taxon>
        <taxon>Tageteae</taxon>
        <taxon>Tagetes</taxon>
    </lineage>
</organism>
<dbReference type="Pfam" id="PF08540">
    <property type="entry name" value="HMG_CoA_synt_C"/>
    <property type="match status" value="1"/>
</dbReference>
<evidence type="ECO:0000313" key="2">
    <source>
        <dbReference type="EMBL" id="KAK1414167.1"/>
    </source>
</evidence>
<accession>A0AAD8NMJ5</accession>
<evidence type="ECO:0000313" key="3">
    <source>
        <dbReference type="Proteomes" id="UP001229421"/>
    </source>
</evidence>
<dbReference type="Proteomes" id="UP001229421">
    <property type="component" value="Unassembled WGS sequence"/>
</dbReference>
<dbReference type="EMBL" id="JAUHHV010000008">
    <property type="protein sequence ID" value="KAK1414167.1"/>
    <property type="molecule type" value="Genomic_DNA"/>
</dbReference>